<feature type="compositionally biased region" description="Polar residues" evidence="2">
    <location>
        <begin position="131"/>
        <end position="146"/>
    </location>
</feature>
<gene>
    <name evidence="3" type="ORF">M9Y10_018447</name>
</gene>
<dbReference type="PANTHER" id="PTHR11102">
    <property type="entry name" value="SEL-1-LIKE PROTEIN"/>
    <property type="match status" value="1"/>
</dbReference>
<organism evidence="3 4">
    <name type="scientific">Tritrichomonas musculus</name>
    <dbReference type="NCBI Taxonomy" id="1915356"/>
    <lineage>
        <taxon>Eukaryota</taxon>
        <taxon>Metamonada</taxon>
        <taxon>Parabasalia</taxon>
        <taxon>Tritrichomonadida</taxon>
        <taxon>Tritrichomonadidae</taxon>
        <taxon>Tritrichomonas</taxon>
    </lineage>
</organism>
<keyword evidence="4" id="KW-1185">Reference proteome</keyword>
<protein>
    <submittedName>
        <fullName evidence="3">Uncharacterized protein</fullName>
    </submittedName>
</protein>
<proteinExistence type="inferred from homology"/>
<comment type="similarity">
    <text evidence="1">Belongs to the sel-1 family.</text>
</comment>
<dbReference type="SMART" id="SM00671">
    <property type="entry name" value="SEL1"/>
    <property type="match status" value="5"/>
</dbReference>
<dbReference type="EMBL" id="JAPFFF010000025">
    <property type="protein sequence ID" value="KAK8849861.1"/>
    <property type="molecule type" value="Genomic_DNA"/>
</dbReference>
<name>A0ABR2HMH7_9EUKA</name>
<reference evidence="3 4" key="1">
    <citation type="submission" date="2024-04" db="EMBL/GenBank/DDBJ databases">
        <title>Tritrichomonas musculus Genome.</title>
        <authorList>
            <person name="Alves-Ferreira E."/>
            <person name="Grigg M."/>
            <person name="Lorenzi H."/>
            <person name="Galac M."/>
        </authorList>
    </citation>
    <scope>NUCLEOTIDE SEQUENCE [LARGE SCALE GENOMIC DNA]</scope>
    <source>
        <strain evidence="3 4">EAF2021</strain>
    </source>
</reference>
<evidence type="ECO:0000313" key="4">
    <source>
        <dbReference type="Proteomes" id="UP001470230"/>
    </source>
</evidence>
<evidence type="ECO:0000256" key="1">
    <source>
        <dbReference type="ARBA" id="ARBA00038101"/>
    </source>
</evidence>
<accession>A0ABR2HMH7</accession>
<feature type="compositionally biased region" description="Basic and acidic residues" evidence="2">
    <location>
        <begin position="157"/>
        <end position="170"/>
    </location>
</feature>
<feature type="region of interest" description="Disordered" evidence="2">
    <location>
        <begin position="19"/>
        <end position="56"/>
    </location>
</feature>
<feature type="compositionally biased region" description="Basic and acidic residues" evidence="2">
    <location>
        <begin position="28"/>
        <end position="46"/>
    </location>
</feature>
<dbReference type="PANTHER" id="PTHR11102:SF160">
    <property type="entry name" value="ERAD-ASSOCIATED E3 UBIQUITIN-PROTEIN LIGASE COMPONENT HRD3"/>
    <property type="match status" value="1"/>
</dbReference>
<feature type="region of interest" description="Disordered" evidence="2">
    <location>
        <begin position="91"/>
        <end position="186"/>
    </location>
</feature>
<feature type="compositionally biased region" description="Polar residues" evidence="2">
    <location>
        <begin position="47"/>
        <end position="56"/>
    </location>
</feature>
<comment type="caution">
    <text evidence="3">The sequence shown here is derived from an EMBL/GenBank/DDBJ whole genome shotgun (WGS) entry which is preliminary data.</text>
</comment>
<dbReference type="Gene3D" id="1.25.40.10">
    <property type="entry name" value="Tetratricopeptide repeat domain"/>
    <property type="match status" value="1"/>
</dbReference>
<dbReference type="SUPFAM" id="SSF81901">
    <property type="entry name" value="HCP-like"/>
    <property type="match status" value="2"/>
</dbReference>
<evidence type="ECO:0000313" key="3">
    <source>
        <dbReference type="EMBL" id="KAK8849861.1"/>
    </source>
</evidence>
<dbReference type="Proteomes" id="UP001470230">
    <property type="component" value="Unassembled WGS sequence"/>
</dbReference>
<dbReference type="Pfam" id="PF08238">
    <property type="entry name" value="Sel1"/>
    <property type="match status" value="6"/>
</dbReference>
<feature type="compositionally biased region" description="Low complexity" evidence="2">
    <location>
        <begin position="91"/>
        <end position="100"/>
    </location>
</feature>
<evidence type="ECO:0000256" key="2">
    <source>
        <dbReference type="SAM" id="MobiDB-lite"/>
    </source>
</evidence>
<sequence length="452" mass="51237">MHRHQSLNDAISQLRQIKIQNKSPRLSKPSEKYQTKPTSYEHDKLTNKNNSSQSSCLPAIANNQRSKVTYTSNNDTKSDFSKSAIHLKPSINSFHSSTSSTEPKVIKPASNANSNSISKPTVHIRPPEPPTNTRESNPRFSRSSRNIPLLSIDTDVSDSKKPMQDQEIGKKPTVQFSTTSQNSSNSCSYRVHFEKPAKRKQIDIYYKFGVRLSDDQKRSAFYLKKAADEGHLKAIMRYATMLYDGYQVKKVAPQDNKNDRKRIRRISDAGIKRDKKEAARYYKIAADLGDSDAIRKYCSMLFDGDGITKDRKQAAYYYKIQADKGDVDAICQYASMLCNGDGVSQDYTEAARYLQLGIDKGDPCAMRQFAYLYQTGSGVNFNLSEAIKYLRMAADLGDESAIRQFIHMIDSGCGIYIHKKDAAKYYKMAADKGKPEDVKKYKDFLQKNRIKI</sequence>
<dbReference type="InterPro" id="IPR006597">
    <property type="entry name" value="Sel1-like"/>
</dbReference>
<dbReference type="InterPro" id="IPR011990">
    <property type="entry name" value="TPR-like_helical_dom_sf"/>
</dbReference>
<dbReference type="InterPro" id="IPR050767">
    <property type="entry name" value="Sel1_AlgK"/>
</dbReference>
<feature type="compositionally biased region" description="Low complexity" evidence="2">
    <location>
        <begin position="177"/>
        <end position="186"/>
    </location>
</feature>
<feature type="compositionally biased region" description="Polar residues" evidence="2">
    <location>
        <begin position="110"/>
        <end position="119"/>
    </location>
</feature>